<dbReference type="InterPro" id="IPR006015">
    <property type="entry name" value="Universal_stress_UspA"/>
</dbReference>
<dbReference type="Gene3D" id="3.40.50.620">
    <property type="entry name" value="HUPs"/>
    <property type="match status" value="1"/>
</dbReference>
<evidence type="ECO:0000313" key="2">
    <source>
        <dbReference type="EMBL" id="GFR66046.1"/>
    </source>
</evidence>
<proteinExistence type="predicted"/>
<dbReference type="InterPro" id="IPR006016">
    <property type="entry name" value="UspA"/>
</dbReference>
<organism evidence="2 3">
    <name type="scientific">Elysia marginata</name>
    <dbReference type="NCBI Taxonomy" id="1093978"/>
    <lineage>
        <taxon>Eukaryota</taxon>
        <taxon>Metazoa</taxon>
        <taxon>Spiralia</taxon>
        <taxon>Lophotrochozoa</taxon>
        <taxon>Mollusca</taxon>
        <taxon>Gastropoda</taxon>
        <taxon>Heterobranchia</taxon>
        <taxon>Euthyneura</taxon>
        <taxon>Panpulmonata</taxon>
        <taxon>Sacoglossa</taxon>
        <taxon>Placobranchoidea</taxon>
        <taxon>Plakobranchidae</taxon>
        <taxon>Elysia</taxon>
    </lineage>
</organism>
<dbReference type="Pfam" id="PF00582">
    <property type="entry name" value="Usp"/>
    <property type="match status" value="1"/>
</dbReference>
<keyword evidence="3" id="KW-1185">Reference proteome</keyword>
<dbReference type="Proteomes" id="UP000762676">
    <property type="component" value="Unassembled WGS sequence"/>
</dbReference>
<dbReference type="SUPFAM" id="SSF52402">
    <property type="entry name" value="Adenine nucleotide alpha hydrolases-like"/>
    <property type="match status" value="1"/>
</dbReference>
<comment type="caution">
    <text evidence="2">The sequence shown here is derived from an EMBL/GenBank/DDBJ whole genome shotgun (WGS) entry which is preliminary data.</text>
</comment>
<protein>
    <submittedName>
        <fullName evidence="2">Stress response protein nhaX</fullName>
    </submittedName>
</protein>
<name>A0AAV4EZ42_9GAST</name>
<evidence type="ECO:0000259" key="1">
    <source>
        <dbReference type="Pfam" id="PF00582"/>
    </source>
</evidence>
<accession>A0AAV4EZ42</accession>
<dbReference type="InterPro" id="IPR014729">
    <property type="entry name" value="Rossmann-like_a/b/a_fold"/>
</dbReference>
<dbReference type="PANTHER" id="PTHR46989">
    <property type="entry name" value="USP DOMAIN-CONTAINING PROTEIN"/>
    <property type="match status" value="1"/>
</dbReference>
<dbReference type="CDD" id="cd23659">
    <property type="entry name" value="USP_At3g01520-like"/>
    <property type="match status" value="1"/>
</dbReference>
<gene>
    <name evidence="2" type="ORF">ElyMa_001961400</name>
</gene>
<dbReference type="AlphaFoldDB" id="A0AAV4EZ42"/>
<reference evidence="2 3" key="1">
    <citation type="journal article" date="2021" name="Elife">
        <title>Chloroplast acquisition without the gene transfer in kleptoplastic sea slugs, Plakobranchus ocellatus.</title>
        <authorList>
            <person name="Maeda T."/>
            <person name="Takahashi S."/>
            <person name="Yoshida T."/>
            <person name="Shimamura S."/>
            <person name="Takaki Y."/>
            <person name="Nagai Y."/>
            <person name="Toyoda A."/>
            <person name="Suzuki Y."/>
            <person name="Arimoto A."/>
            <person name="Ishii H."/>
            <person name="Satoh N."/>
            <person name="Nishiyama T."/>
            <person name="Hasebe M."/>
            <person name="Maruyama T."/>
            <person name="Minagawa J."/>
            <person name="Obokata J."/>
            <person name="Shigenobu S."/>
        </authorList>
    </citation>
    <scope>NUCLEOTIDE SEQUENCE [LARGE SCALE GENOMIC DNA]</scope>
</reference>
<feature type="domain" description="UspA" evidence="1">
    <location>
        <begin position="10"/>
        <end position="150"/>
    </location>
</feature>
<dbReference type="PRINTS" id="PR01438">
    <property type="entry name" value="UNVRSLSTRESS"/>
</dbReference>
<evidence type="ECO:0000313" key="3">
    <source>
        <dbReference type="Proteomes" id="UP000762676"/>
    </source>
</evidence>
<dbReference type="EMBL" id="BMAT01003994">
    <property type="protein sequence ID" value="GFR66046.1"/>
    <property type="molecule type" value="Genomic_DNA"/>
</dbReference>
<dbReference type="PANTHER" id="PTHR46989:SF3">
    <property type="entry name" value="USPA DOMAIN-CONTAINING PROTEIN"/>
    <property type="match status" value="1"/>
</dbReference>
<sequence>MAETEPKHKRKILIAMDESQHSEDAFEFYMKNVHRPDDHVTLLYVPEYHAIVQSPMAMTDVAVVSEMMREEGERIKNVVSHLSKKLKDIGGSVKSIGGKPGDVIVSVAKEAEVSLIVMGSRGMGTIRRTFVGSVSDYVMHHSHIPVLVCKHPDVHK</sequence>